<evidence type="ECO:0000256" key="1">
    <source>
        <dbReference type="SAM" id="Phobius"/>
    </source>
</evidence>
<feature type="transmembrane region" description="Helical" evidence="1">
    <location>
        <begin position="253"/>
        <end position="272"/>
    </location>
</feature>
<gene>
    <name evidence="3" type="ORF">B2G88_07435</name>
</gene>
<protein>
    <submittedName>
        <fullName evidence="3">CPBP family intramembrane metalloprotease domain-containing protein</fullName>
    </submittedName>
</protein>
<dbReference type="GO" id="GO:0008237">
    <property type="term" value="F:metallopeptidase activity"/>
    <property type="evidence" value="ECO:0007669"/>
    <property type="project" value="UniProtKB-KW"/>
</dbReference>
<organism evidence="3 4">
    <name type="scientific">Natronolimnobius baerhuensis</name>
    <dbReference type="NCBI Taxonomy" id="253108"/>
    <lineage>
        <taxon>Archaea</taxon>
        <taxon>Methanobacteriati</taxon>
        <taxon>Methanobacteriota</taxon>
        <taxon>Stenosarchaea group</taxon>
        <taxon>Halobacteria</taxon>
        <taxon>Halobacteriales</taxon>
        <taxon>Natrialbaceae</taxon>
        <taxon>Natronolimnobius</taxon>
    </lineage>
</organism>
<feature type="transmembrane region" description="Helical" evidence="1">
    <location>
        <begin position="119"/>
        <end position="139"/>
    </location>
</feature>
<dbReference type="PANTHER" id="PTHR39430">
    <property type="entry name" value="MEMBRANE-ASSOCIATED PROTEASE-RELATED"/>
    <property type="match status" value="1"/>
</dbReference>
<dbReference type="RefSeq" id="WP_054863717.1">
    <property type="nucleotide sequence ID" value="NZ_MWPH01000002.1"/>
</dbReference>
<accession>A0A202E7K3</accession>
<dbReference type="PANTHER" id="PTHR39430:SF1">
    <property type="entry name" value="PROTEASE"/>
    <property type="match status" value="1"/>
</dbReference>
<dbReference type="OrthoDB" id="331240at2157"/>
<dbReference type="GO" id="GO:0080120">
    <property type="term" value="P:CAAX-box protein maturation"/>
    <property type="evidence" value="ECO:0007669"/>
    <property type="project" value="UniProtKB-ARBA"/>
</dbReference>
<reference evidence="3 4" key="1">
    <citation type="submission" date="2017-02" db="EMBL/GenBank/DDBJ databases">
        <title>Natronthermophilus aegyptiacus gen. nov.,sp. nov., an aerobic, extremely halophilic alkalithermophilic archaeon isolated from the athalassohaline Wadi An Natrun, Egypt.</title>
        <authorList>
            <person name="Zhao B."/>
        </authorList>
    </citation>
    <scope>NUCLEOTIDE SEQUENCE [LARGE SCALE GENOMIC DNA]</scope>
    <source>
        <strain evidence="3 4">CGMCC 1.3597</strain>
    </source>
</reference>
<dbReference type="GO" id="GO:0004175">
    <property type="term" value="F:endopeptidase activity"/>
    <property type="evidence" value="ECO:0007669"/>
    <property type="project" value="UniProtKB-ARBA"/>
</dbReference>
<feature type="transmembrane region" description="Helical" evidence="1">
    <location>
        <begin position="292"/>
        <end position="314"/>
    </location>
</feature>
<dbReference type="Pfam" id="PF02517">
    <property type="entry name" value="Rce1-like"/>
    <property type="match status" value="1"/>
</dbReference>
<evidence type="ECO:0000259" key="2">
    <source>
        <dbReference type="Pfam" id="PF02517"/>
    </source>
</evidence>
<feature type="transmembrane region" description="Helical" evidence="1">
    <location>
        <begin position="228"/>
        <end position="246"/>
    </location>
</feature>
<proteinExistence type="predicted"/>
<keyword evidence="3" id="KW-0482">Metalloprotease</keyword>
<comment type="caution">
    <text evidence="3">The sequence shown here is derived from an EMBL/GenBank/DDBJ whole genome shotgun (WGS) entry which is preliminary data.</text>
</comment>
<name>A0A202E7K3_9EURY</name>
<feature type="transmembrane region" description="Helical" evidence="1">
    <location>
        <begin position="73"/>
        <end position="99"/>
    </location>
</feature>
<feature type="transmembrane region" description="Helical" evidence="1">
    <location>
        <begin position="203"/>
        <end position="222"/>
    </location>
</feature>
<keyword evidence="3" id="KW-0378">Hydrolase</keyword>
<keyword evidence="3" id="KW-0645">Protease</keyword>
<keyword evidence="1" id="KW-0472">Membrane</keyword>
<dbReference type="GO" id="GO:0006508">
    <property type="term" value="P:proteolysis"/>
    <property type="evidence" value="ECO:0007669"/>
    <property type="project" value="UniProtKB-KW"/>
</dbReference>
<keyword evidence="4" id="KW-1185">Reference proteome</keyword>
<feature type="transmembrane region" description="Helical" evidence="1">
    <location>
        <begin position="151"/>
        <end position="172"/>
    </location>
</feature>
<evidence type="ECO:0000313" key="4">
    <source>
        <dbReference type="Proteomes" id="UP000196084"/>
    </source>
</evidence>
<dbReference type="AlphaFoldDB" id="A0A202E7K3"/>
<sequence length="341" mass="35274">MADSTVDSNTDPNRTAAGTLLYASSETRLRATWRALIPLVVAVSVYFVSHLLLESAMGAVAGTSTTGTATVIATVTGLATLTVLIALSAITGIVVAARLDHRYVRSYGFAISSRWVSDFGAGALIGALASVGAVGYHVLRGYSTVSVELTGIGVGGTILAPAVLLVFVLFYLSNTAFEEVVFRAILIPTAAEGLHARTLERTAAVLGAIAVSLPLFGAIHLLGGGFAAVITSAVGGVLFATAYVLTGQLGLPIGVHFGGVAILSVMQSPVSADPELTLPSIVVAEWTTTPSLAVSVELWIVRLVVGVALICLWVRLRYGDVSIADQVVPDDETDSRRPIDS</sequence>
<dbReference type="InterPro" id="IPR003675">
    <property type="entry name" value="Rce1/LyrA-like_dom"/>
</dbReference>
<keyword evidence="1" id="KW-0812">Transmembrane</keyword>
<dbReference type="Proteomes" id="UP000196084">
    <property type="component" value="Unassembled WGS sequence"/>
</dbReference>
<evidence type="ECO:0000313" key="3">
    <source>
        <dbReference type="EMBL" id="OVE84242.1"/>
    </source>
</evidence>
<feature type="domain" description="CAAX prenyl protease 2/Lysostaphin resistance protein A-like" evidence="2">
    <location>
        <begin position="163"/>
        <end position="258"/>
    </location>
</feature>
<feature type="transmembrane region" description="Helical" evidence="1">
    <location>
        <begin position="35"/>
        <end position="53"/>
    </location>
</feature>
<dbReference type="EMBL" id="MWPH01000002">
    <property type="protein sequence ID" value="OVE84242.1"/>
    <property type="molecule type" value="Genomic_DNA"/>
</dbReference>
<keyword evidence="1" id="KW-1133">Transmembrane helix</keyword>